<dbReference type="EMBL" id="AP018203">
    <property type="protein sequence ID" value="BAY55580.1"/>
    <property type="molecule type" value="Genomic_DNA"/>
</dbReference>
<dbReference type="PANTHER" id="PTHR46844">
    <property type="entry name" value="SLR5058 PROTEIN"/>
    <property type="match status" value="1"/>
</dbReference>
<dbReference type="CDD" id="cd00267">
    <property type="entry name" value="ABC_ATPase"/>
    <property type="match status" value="1"/>
</dbReference>
<dbReference type="PANTHER" id="PTHR46844:SF1">
    <property type="entry name" value="SLR5058 PROTEIN"/>
    <property type="match status" value="1"/>
</dbReference>
<evidence type="ECO:0000259" key="1">
    <source>
        <dbReference type="PROSITE" id="PS50104"/>
    </source>
</evidence>
<dbReference type="Pfam" id="PF05729">
    <property type="entry name" value="NACHT"/>
    <property type="match status" value="1"/>
</dbReference>
<dbReference type="InterPro" id="IPR007111">
    <property type="entry name" value="NACHT_NTPase"/>
</dbReference>
<dbReference type="AlphaFoldDB" id="A0A1Z4JFU3"/>
<dbReference type="GO" id="GO:0007165">
    <property type="term" value="P:signal transduction"/>
    <property type="evidence" value="ECO:0007669"/>
    <property type="project" value="InterPro"/>
</dbReference>
<feature type="domain" description="NACHT" evidence="2">
    <location>
        <begin position="232"/>
        <end position="348"/>
    </location>
</feature>
<gene>
    <name evidence="3" type="ORF">NIES2135_24040</name>
</gene>
<sequence>MKLFISYAHKDESLREKFDNHLSLLKRQGVIEAWHDREIKPGTEWAKEIDSNLDKADLILLLVSSDFLASDYCYEREMKRAIELHDKKVARVIPIVLRSCDWESAPFGKLQGLPIVTGGGIKPVNKWEDEVWTQIVKSIRKVAAEMKQWVEEIRARCCQKILSQYSTIQLLNQTEITVDQLYVDVWLLNRSPRTFLVSEDKMLEKFDLRNDRLGLGDRIKRNEGMAVAHENTRLLILGKPGAGKTTFLKHLAVDCSKGKFQPDLIPVLIELRQIQSEEWNLLDAISEQLALDPQQTQKLLVQGKLLVLMDGLDEVPTSSFRRNVQDQVCDLAQEPKHEGNRFTLTCRTQIIETIPQGFASVEVADFNSEQAKTFVENWVCASGLTESEIAQQWQEFSDAIEANPALKELTVTPVLLSLMCWVFQDSGELPTQTALLYEKGIRLLLEKWNDRKEISRWEVGNEVYRKLELEQKERLLTEIAAWKFENPENFVLFEQKDLAIQIAQILKLSNVQEGEAVLRAIEAQHGLLVERADELWSFSHLTFQEHFTVRWLTQLSSEQLAQRIAHSRWQEVLKQLVKSQPADRLLKLMKQAIDNTLVQDDKIQEFLNWVREKTELIDTSHKPVAIRAFYFDLVCDPNLYRTLYRPRSHTLARLLDLDLDLDFDLNLDLDLARVLDLNLDCDLYRVLARVPNSELALKLQQLKSQLPEGFSTQNCQASMSWWHSNGQAWAEALRQVTIKHRNIGHNWQFTEAQKQALRRYYDANKFLVELLKHEGAGSVSVRQGIEDNLLLPIATLQERFPEMYGRDEIRE</sequence>
<organism evidence="3 4">
    <name type="scientific">Leptolyngbya boryana NIES-2135</name>
    <dbReference type="NCBI Taxonomy" id="1973484"/>
    <lineage>
        <taxon>Bacteria</taxon>
        <taxon>Bacillati</taxon>
        <taxon>Cyanobacteriota</taxon>
        <taxon>Cyanophyceae</taxon>
        <taxon>Leptolyngbyales</taxon>
        <taxon>Leptolyngbyaceae</taxon>
        <taxon>Leptolyngbya group</taxon>
        <taxon>Leptolyngbya</taxon>
    </lineage>
</organism>
<proteinExistence type="predicted"/>
<evidence type="ECO:0000259" key="2">
    <source>
        <dbReference type="PROSITE" id="PS50837"/>
    </source>
</evidence>
<dbReference type="InterPro" id="IPR000157">
    <property type="entry name" value="TIR_dom"/>
</dbReference>
<protein>
    <submittedName>
        <fullName evidence="3">Putative signal transduction protein with Nacht domain</fullName>
    </submittedName>
</protein>
<evidence type="ECO:0000313" key="4">
    <source>
        <dbReference type="Proteomes" id="UP000217895"/>
    </source>
</evidence>
<dbReference type="SMART" id="SM00255">
    <property type="entry name" value="TIR"/>
    <property type="match status" value="1"/>
</dbReference>
<reference evidence="3 4" key="1">
    <citation type="submission" date="2017-06" db="EMBL/GenBank/DDBJ databases">
        <title>Genome sequencing of cyanobaciteial culture collection at National Institute for Environmental Studies (NIES).</title>
        <authorList>
            <person name="Hirose Y."/>
            <person name="Shimura Y."/>
            <person name="Fujisawa T."/>
            <person name="Nakamura Y."/>
            <person name="Kawachi M."/>
        </authorList>
    </citation>
    <scope>NUCLEOTIDE SEQUENCE [LARGE SCALE GENOMIC DNA]</scope>
    <source>
        <strain evidence="3 4">NIES-2135</strain>
    </source>
</reference>
<name>A0A1Z4JFU3_LEPBY</name>
<dbReference type="PROSITE" id="PS50104">
    <property type="entry name" value="TIR"/>
    <property type="match status" value="1"/>
</dbReference>
<dbReference type="PROSITE" id="PS50837">
    <property type="entry name" value="NACHT"/>
    <property type="match status" value="1"/>
</dbReference>
<feature type="domain" description="TIR" evidence="1">
    <location>
        <begin position="1"/>
        <end position="143"/>
    </location>
</feature>
<dbReference type="Pfam" id="PF22727">
    <property type="entry name" value="NCH2"/>
    <property type="match status" value="1"/>
</dbReference>
<dbReference type="Pfam" id="PF13676">
    <property type="entry name" value="TIR_2"/>
    <property type="match status" value="1"/>
</dbReference>
<keyword evidence="4" id="KW-1185">Reference proteome</keyword>
<dbReference type="SUPFAM" id="SSF52200">
    <property type="entry name" value="Toll/Interleukin receptor TIR domain"/>
    <property type="match status" value="1"/>
</dbReference>
<dbReference type="SUPFAM" id="SSF52540">
    <property type="entry name" value="P-loop containing nucleoside triphosphate hydrolases"/>
    <property type="match status" value="1"/>
</dbReference>
<dbReference type="InterPro" id="IPR027417">
    <property type="entry name" value="P-loop_NTPase"/>
</dbReference>
<dbReference type="InterPro" id="IPR035897">
    <property type="entry name" value="Toll_tir_struct_dom_sf"/>
</dbReference>
<accession>A0A1Z4JFU3</accession>
<evidence type="ECO:0000313" key="3">
    <source>
        <dbReference type="EMBL" id="BAY55580.1"/>
    </source>
</evidence>
<dbReference type="Gene3D" id="3.40.50.300">
    <property type="entry name" value="P-loop containing nucleotide triphosphate hydrolases"/>
    <property type="match status" value="1"/>
</dbReference>
<dbReference type="Proteomes" id="UP000217895">
    <property type="component" value="Chromosome"/>
</dbReference>
<dbReference type="Gene3D" id="3.40.50.10140">
    <property type="entry name" value="Toll/interleukin-1 receptor homology (TIR) domain"/>
    <property type="match status" value="1"/>
</dbReference>
<dbReference type="InterPro" id="IPR054501">
    <property type="entry name" value="NCH2"/>
</dbReference>